<feature type="region of interest" description="Disordered" evidence="10">
    <location>
        <begin position="570"/>
        <end position="653"/>
    </location>
</feature>
<gene>
    <name evidence="12" type="ORF">A4U43_C05F14580</name>
</gene>
<evidence type="ECO:0000259" key="11">
    <source>
        <dbReference type="PROSITE" id="PS50011"/>
    </source>
</evidence>
<dbReference type="GO" id="GO:0004674">
    <property type="term" value="F:protein serine/threonine kinase activity"/>
    <property type="evidence" value="ECO:0007669"/>
    <property type="project" value="UniProtKB-KW"/>
</dbReference>
<evidence type="ECO:0000256" key="2">
    <source>
        <dbReference type="ARBA" id="ARBA00022527"/>
    </source>
</evidence>
<dbReference type="EC" id="2.7.11.1" evidence="1"/>
<dbReference type="InterPro" id="IPR000719">
    <property type="entry name" value="Prot_kinase_dom"/>
</dbReference>
<keyword evidence="5" id="KW-0418">Kinase</keyword>
<keyword evidence="4" id="KW-0547">Nucleotide-binding</keyword>
<feature type="compositionally biased region" description="Polar residues" evidence="10">
    <location>
        <begin position="576"/>
        <end position="602"/>
    </location>
</feature>
<evidence type="ECO:0000256" key="4">
    <source>
        <dbReference type="ARBA" id="ARBA00022741"/>
    </source>
</evidence>
<evidence type="ECO:0000256" key="5">
    <source>
        <dbReference type="ARBA" id="ARBA00022777"/>
    </source>
</evidence>
<dbReference type="GO" id="GO:0005737">
    <property type="term" value="C:cytoplasm"/>
    <property type="evidence" value="ECO:0007669"/>
    <property type="project" value="TreeGrafter"/>
</dbReference>
<evidence type="ECO:0000256" key="1">
    <source>
        <dbReference type="ARBA" id="ARBA00012513"/>
    </source>
</evidence>
<dbReference type="SMART" id="SM00220">
    <property type="entry name" value="S_TKc"/>
    <property type="match status" value="1"/>
</dbReference>
<evidence type="ECO:0000256" key="3">
    <source>
        <dbReference type="ARBA" id="ARBA00022679"/>
    </source>
</evidence>
<dbReference type="FunFam" id="1.10.510.10:FF:000349">
    <property type="entry name" value="probable serine/threonine-protein kinase DDB_G0280111"/>
    <property type="match status" value="1"/>
</dbReference>
<evidence type="ECO:0000256" key="9">
    <source>
        <dbReference type="SAM" id="Coils"/>
    </source>
</evidence>
<reference evidence="13" key="1">
    <citation type="journal article" date="2017" name="Nat. Commun.">
        <title>The asparagus genome sheds light on the origin and evolution of a young Y chromosome.</title>
        <authorList>
            <person name="Harkess A."/>
            <person name="Zhou J."/>
            <person name="Xu C."/>
            <person name="Bowers J.E."/>
            <person name="Van der Hulst R."/>
            <person name="Ayyampalayam S."/>
            <person name="Mercati F."/>
            <person name="Riccardi P."/>
            <person name="McKain M.R."/>
            <person name="Kakrana A."/>
            <person name="Tang H."/>
            <person name="Ray J."/>
            <person name="Groenendijk J."/>
            <person name="Arikit S."/>
            <person name="Mathioni S.M."/>
            <person name="Nakano M."/>
            <person name="Shan H."/>
            <person name="Telgmann-Rauber A."/>
            <person name="Kanno A."/>
            <person name="Yue Z."/>
            <person name="Chen H."/>
            <person name="Li W."/>
            <person name="Chen Y."/>
            <person name="Xu X."/>
            <person name="Zhang Y."/>
            <person name="Luo S."/>
            <person name="Chen H."/>
            <person name="Gao J."/>
            <person name="Mao Z."/>
            <person name="Pires J.C."/>
            <person name="Luo M."/>
            <person name="Kudrna D."/>
            <person name="Wing R.A."/>
            <person name="Meyers B.C."/>
            <person name="Yi K."/>
            <person name="Kong H."/>
            <person name="Lavrijsen P."/>
            <person name="Sunseri F."/>
            <person name="Falavigna A."/>
            <person name="Ye Y."/>
            <person name="Leebens-Mack J.H."/>
            <person name="Chen G."/>
        </authorList>
    </citation>
    <scope>NUCLEOTIDE SEQUENCE [LARGE SCALE GENOMIC DNA]</scope>
    <source>
        <strain evidence="13">cv. DH0086</strain>
    </source>
</reference>
<dbReference type="EMBL" id="CM007385">
    <property type="protein sequence ID" value="ONK68661.1"/>
    <property type="molecule type" value="Genomic_DNA"/>
</dbReference>
<dbReference type="SUPFAM" id="SSF56112">
    <property type="entry name" value="Protein kinase-like (PK-like)"/>
    <property type="match status" value="1"/>
</dbReference>
<dbReference type="PROSITE" id="PS00108">
    <property type="entry name" value="PROTEIN_KINASE_ST"/>
    <property type="match status" value="1"/>
</dbReference>
<dbReference type="InterPro" id="IPR011009">
    <property type="entry name" value="Kinase-like_dom_sf"/>
</dbReference>
<dbReference type="Pfam" id="PF00069">
    <property type="entry name" value="Pkinase"/>
    <property type="match status" value="1"/>
</dbReference>
<dbReference type="OMA" id="IDMGRTK"/>
<dbReference type="Gene3D" id="1.10.510.10">
    <property type="entry name" value="Transferase(Phosphotransferase) domain 1"/>
    <property type="match status" value="1"/>
</dbReference>
<dbReference type="PROSITE" id="PS50011">
    <property type="entry name" value="PROTEIN_KINASE_DOM"/>
    <property type="match status" value="1"/>
</dbReference>
<feature type="compositionally biased region" description="Polar residues" evidence="10">
    <location>
        <begin position="356"/>
        <end position="374"/>
    </location>
</feature>
<feature type="domain" description="Protein kinase" evidence="11">
    <location>
        <begin position="53"/>
        <end position="323"/>
    </location>
</feature>
<organism evidence="12 13">
    <name type="scientific">Asparagus officinalis</name>
    <name type="common">Garden asparagus</name>
    <dbReference type="NCBI Taxonomy" id="4686"/>
    <lineage>
        <taxon>Eukaryota</taxon>
        <taxon>Viridiplantae</taxon>
        <taxon>Streptophyta</taxon>
        <taxon>Embryophyta</taxon>
        <taxon>Tracheophyta</taxon>
        <taxon>Spermatophyta</taxon>
        <taxon>Magnoliopsida</taxon>
        <taxon>Liliopsida</taxon>
        <taxon>Asparagales</taxon>
        <taxon>Asparagaceae</taxon>
        <taxon>Asparagoideae</taxon>
        <taxon>Asparagus</taxon>
    </lineage>
</organism>
<keyword evidence="9" id="KW-0175">Coiled coil</keyword>
<feature type="compositionally biased region" description="Polar residues" evidence="10">
    <location>
        <begin position="512"/>
        <end position="529"/>
    </location>
</feature>
<feature type="region of interest" description="Disordered" evidence="10">
    <location>
        <begin position="506"/>
        <end position="536"/>
    </location>
</feature>
<evidence type="ECO:0000256" key="6">
    <source>
        <dbReference type="ARBA" id="ARBA00022840"/>
    </source>
</evidence>
<protein>
    <recommendedName>
        <fullName evidence="1">non-specific serine/threonine protein kinase</fullName>
        <ecNumber evidence="1">2.7.11.1</ecNumber>
    </recommendedName>
</protein>
<evidence type="ECO:0000256" key="7">
    <source>
        <dbReference type="ARBA" id="ARBA00047899"/>
    </source>
</evidence>
<dbReference type="PANTHER" id="PTHR22967:SF57">
    <property type="entry name" value="AUXILIN, ISOFORM A-RELATED"/>
    <property type="match status" value="1"/>
</dbReference>
<keyword evidence="13" id="KW-1185">Reference proteome</keyword>
<dbReference type="InterPro" id="IPR008271">
    <property type="entry name" value="Ser/Thr_kinase_AS"/>
</dbReference>
<evidence type="ECO:0000256" key="10">
    <source>
        <dbReference type="SAM" id="MobiDB-lite"/>
    </source>
</evidence>
<accession>A0A5P1EVY6</accession>
<feature type="coiled-coil region" evidence="9">
    <location>
        <begin position="458"/>
        <end position="485"/>
    </location>
</feature>
<dbReference type="CDD" id="cd13985">
    <property type="entry name" value="STKc_GAK_like"/>
    <property type="match status" value="1"/>
</dbReference>
<dbReference type="GO" id="GO:0005524">
    <property type="term" value="F:ATP binding"/>
    <property type="evidence" value="ECO:0007669"/>
    <property type="project" value="UniProtKB-KW"/>
</dbReference>
<keyword evidence="6" id="KW-0067">ATP-binding</keyword>
<dbReference type="Proteomes" id="UP000243459">
    <property type="component" value="Chromosome 5"/>
</dbReference>
<keyword evidence="2" id="KW-0723">Serine/threonine-protein kinase</keyword>
<dbReference type="PANTHER" id="PTHR22967">
    <property type="entry name" value="SERINE/THREONINE PROTEIN KINASE"/>
    <property type="match status" value="1"/>
</dbReference>
<comment type="catalytic activity">
    <reaction evidence="8">
        <text>L-seryl-[protein] + ATP = O-phospho-L-seryl-[protein] + ADP + H(+)</text>
        <dbReference type="Rhea" id="RHEA:17989"/>
        <dbReference type="Rhea" id="RHEA-COMP:9863"/>
        <dbReference type="Rhea" id="RHEA-COMP:11604"/>
        <dbReference type="ChEBI" id="CHEBI:15378"/>
        <dbReference type="ChEBI" id="CHEBI:29999"/>
        <dbReference type="ChEBI" id="CHEBI:30616"/>
        <dbReference type="ChEBI" id="CHEBI:83421"/>
        <dbReference type="ChEBI" id="CHEBI:456216"/>
        <dbReference type="EC" id="2.7.11.1"/>
    </reaction>
</comment>
<keyword evidence="3" id="KW-0808">Transferase</keyword>
<dbReference type="Gramene" id="ONK68661">
    <property type="protein sequence ID" value="ONK68661"/>
    <property type="gene ID" value="A4U43_C05F14580"/>
</dbReference>
<evidence type="ECO:0000256" key="8">
    <source>
        <dbReference type="ARBA" id="ARBA00048679"/>
    </source>
</evidence>
<proteinExistence type="predicted"/>
<evidence type="ECO:0000313" key="13">
    <source>
        <dbReference type="Proteomes" id="UP000243459"/>
    </source>
</evidence>
<comment type="catalytic activity">
    <reaction evidence="7">
        <text>L-threonyl-[protein] + ATP = O-phospho-L-threonyl-[protein] + ADP + H(+)</text>
        <dbReference type="Rhea" id="RHEA:46608"/>
        <dbReference type="Rhea" id="RHEA-COMP:11060"/>
        <dbReference type="Rhea" id="RHEA-COMP:11605"/>
        <dbReference type="ChEBI" id="CHEBI:15378"/>
        <dbReference type="ChEBI" id="CHEBI:30013"/>
        <dbReference type="ChEBI" id="CHEBI:30616"/>
        <dbReference type="ChEBI" id="CHEBI:61977"/>
        <dbReference type="ChEBI" id="CHEBI:456216"/>
        <dbReference type="EC" id="2.7.11.1"/>
    </reaction>
</comment>
<dbReference type="AlphaFoldDB" id="A0A5P1EVY6"/>
<feature type="compositionally biased region" description="Polar residues" evidence="10">
    <location>
        <begin position="615"/>
        <end position="645"/>
    </location>
</feature>
<evidence type="ECO:0000313" key="12">
    <source>
        <dbReference type="EMBL" id="ONK68661.1"/>
    </source>
</evidence>
<sequence>MAESCATMRFMETLRQVQRQTVTCVMWKLNPFTTPREPTTLEGRYVTVGNKKTYVRNAIAEGGFSCVYLAHDAVDTSKQYALKHIVCNDGESLESVVKEVSVMKMLKDHPNVVALVAHTILDMGRTKEALLLLEFCDQTLVTMLEKRGAAYFEEKQILSIFRDICNAVFAMHRQSPPIAHRDLKAENVLLGSDGAWKVCDFGSTSTNHRCFDRPEERGVEEDNIRKHTTPAYRAPEMWDLYRKEVISEKVDIWALGCLLFRICYLKSAFDGESKLQILNGNFHIPEIPNYSPSIKQLIKDMLHDSPDGRPDIMQVWFRVNEQLPSDLRKRLPDGPATDFRPYTAKLHAEGVAKKTMMNQKTNPPKQNTAPQSQGRKAGGIGGNPTLAVRTSHHAKDKDAAILTNKANTQIGSYKIPNSNPSGVMTKAIPQNESCNTFVADFDHVKVIVNKNANTSTSAMGQDAEVNNLKEQLKEANLEKVEITLKYEKVCAICRSQRQEIQELKQALAAGTPSPQSTKNRSNTQISPSNLDLVPLQREKMDRGIWELEQAMFTNAHASPSPCPQQWEAFTEEPEAQPSSHSNQWSTKAQQNIIKQSASTPNISGAFGLDRDLSFPSPSSNMSKTTNQGNNSQLFGSSDATKTGTDTPLGWANF</sequence>
<name>A0A5P1EVY6_ASPOF</name>
<feature type="region of interest" description="Disordered" evidence="10">
    <location>
        <begin position="355"/>
        <end position="382"/>
    </location>
</feature>